<dbReference type="Proteomes" id="UP000603352">
    <property type="component" value="Unassembled WGS sequence"/>
</dbReference>
<evidence type="ECO:0000313" key="2">
    <source>
        <dbReference type="Proteomes" id="UP000603352"/>
    </source>
</evidence>
<dbReference type="Pfam" id="PF09898">
    <property type="entry name" value="DUF2125"/>
    <property type="match status" value="1"/>
</dbReference>
<dbReference type="RefSeq" id="WP_188576588.1">
    <property type="nucleotide sequence ID" value="NZ_BMDZ01000013.1"/>
</dbReference>
<dbReference type="InterPro" id="IPR018666">
    <property type="entry name" value="DUF2125"/>
</dbReference>
<evidence type="ECO:0000313" key="1">
    <source>
        <dbReference type="EMBL" id="GGB35541.1"/>
    </source>
</evidence>
<keyword evidence="2" id="KW-1185">Reference proteome</keyword>
<accession>A0ABQ1IF67</accession>
<comment type="caution">
    <text evidence="1">The sequence shown here is derived from an EMBL/GenBank/DDBJ whole genome shotgun (WGS) entry which is preliminary data.</text>
</comment>
<reference evidence="2" key="1">
    <citation type="journal article" date="2019" name="Int. J. Syst. Evol. Microbiol.">
        <title>The Global Catalogue of Microorganisms (GCM) 10K type strain sequencing project: providing services to taxonomists for standard genome sequencing and annotation.</title>
        <authorList>
            <consortium name="The Broad Institute Genomics Platform"/>
            <consortium name="The Broad Institute Genome Sequencing Center for Infectious Disease"/>
            <person name="Wu L."/>
            <person name="Ma J."/>
        </authorList>
    </citation>
    <scope>NUCLEOTIDE SEQUENCE [LARGE SCALE GENOMIC DNA]</scope>
    <source>
        <strain evidence="2">CGMCC 1.10188</strain>
    </source>
</reference>
<protein>
    <recommendedName>
        <fullName evidence="3">DUF2125 domain-containing protein</fullName>
    </recommendedName>
</protein>
<proteinExistence type="predicted"/>
<organism evidence="1 2">
    <name type="scientific">Tistrella bauzanensis</name>
    <dbReference type="NCBI Taxonomy" id="657419"/>
    <lineage>
        <taxon>Bacteria</taxon>
        <taxon>Pseudomonadati</taxon>
        <taxon>Pseudomonadota</taxon>
        <taxon>Alphaproteobacteria</taxon>
        <taxon>Geminicoccales</taxon>
        <taxon>Geminicoccaceae</taxon>
        <taxon>Tistrella</taxon>
    </lineage>
</organism>
<name>A0ABQ1IF67_9PROT</name>
<sequence length="337" mass="35693">MKLKRVLILLAVPVVLLAVWTIYWFRLADEVAAGVDRFAADQQVAGHDFSHGPVVVNGWPFRLEATVPAPVLTAGGTADPARVAAEQVVVFMQPLRPTHLVAVITGPVMLSSAGSGITLTPTHAAASVVFDDQGRLQRSALDMTEVTGRFTPATGRPAGFTMARAQLHQRREAEGGMRGALEIDGMDPEAADLPTLSRLFVDLTRSGPVAEPVTRAALERWRDDGGVVEMTRFEAIADDVTMTGDGTFALDAALRPEGAAAFRIAGAETVLARLEASGDIKPAMRAVLDQMLGLFERVDDEGRAAVRVPLTIQSGVLSVAGLPLVPVEPVLPPETAS</sequence>
<evidence type="ECO:0008006" key="3">
    <source>
        <dbReference type="Google" id="ProtNLM"/>
    </source>
</evidence>
<dbReference type="EMBL" id="BMDZ01000013">
    <property type="protein sequence ID" value="GGB35541.1"/>
    <property type="molecule type" value="Genomic_DNA"/>
</dbReference>
<gene>
    <name evidence="1" type="ORF">GCM10011505_16260</name>
</gene>